<dbReference type="AlphaFoldDB" id="B6QPA6"/>
<dbReference type="PhylomeDB" id="B6QPA6"/>
<proteinExistence type="predicted"/>
<keyword evidence="3" id="KW-1185">Reference proteome</keyword>
<evidence type="ECO:0000256" key="1">
    <source>
        <dbReference type="SAM" id="MobiDB-lite"/>
    </source>
</evidence>
<reference evidence="3" key="1">
    <citation type="journal article" date="2015" name="Genome Announc.">
        <title>Genome sequence of the AIDS-associated pathogen Penicillium marneffei (ATCC18224) and its near taxonomic relative Talaromyces stipitatus (ATCC10500).</title>
        <authorList>
            <person name="Nierman W.C."/>
            <person name="Fedorova-Abrams N.D."/>
            <person name="Andrianopoulos A."/>
        </authorList>
    </citation>
    <scope>NUCLEOTIDE SEQUENCE [LARGE SCALE GENOMIC DNA]</scope>
    <source>
        <strain evidence="3">ATCC 18224 / CBS 334.59 / QM 7333</strain>
    </source>
</reference>
<accession>B6QPA6</accession>
<dbReference type="Gene3D" id="2.130.10.10">
    <property type="entry name" value="YVTN repeat-like/Quinoprotein amine dehydrogenase"/>
    <property type="match status" value="1"/>
</dbReference>
<name>B6QPA6_TALMQ</name>
<gene>
    <name evidence="2" type="ORF">PMAA_049270</name>
</gene>
<feature type="region of interest" description="Disordered" evidence="1">
    <location>
        <begin position="175"/>
        <end position="196"/>
    </location>
</feature>
<dbReference type="HOGENOM" id="CLU_1005117_0_0_1"/>
<organism evidence="2 3">
    <name type="scientific">Talaromyces marneffei (strain ATCC 18224 / CBS 334.59 / QM 7333)</name>
    <name type="common">Penicillium marneffei</name>
    <dbReference type="NCBI Taxonomy" id="441960"/>
    <lineage>
        <taxon>Eukaryota</taxon>
        <taxon>Fungi</taxon>
        <taxon>Dikarya</taxon>
        <taxon>Ascomycota</taxon>
        <taxon>Pezizomycotina</taxon>
        <taxon>Eurotiomycetes</taxon>
        <taxon>Eurotiomycetidae</taxon>
        <taxon>Eurotiales</taxon>
        <taxon>Trichocomaceae</taxon>
        <taxon>Talaromyces</taxon>
        <taxon>Talaromyces sect. Talaromyces</taxon>
    </lineage>
</organism>
<dbReference type="Proteomes" id="UP000001294">
    <property type="component" value="Unassembled WGS sequence"/>
</dbReference>
<evidence type="ECO:0000313" key="2">
    <source>
        <dbReference type="EMBL" id="EEA21125.1"/>
    </source>
</evidence>
<sequence length="277" mass="30802">MDNMINLWHAGTGALLGTIDHLTEIGFPASTGSDKPASLGVSRWSLRGCDLNPDPHGPLIRLWDAKTGELLRTLDGPLGYTRCLSFSMDGRCVFGMVYVLVMGHEQGRVSIVRFDHDETMDPVSMNAMTLTLIDAPHGPNLVRPIDEIRGNAHLILPSSPHHTTQIQVIRPKFSDNPCQVTNHQNPSSSKEKRGRTTKNKMLFRTSTNTTTKCADQNQQASKPVAQNTTKNYLYRPALQALLEKLFPDQTDFSIEFGSPEMIDLIHGVRLVEAEQHH</sequence>
<dbReference type="InterPro" id="IPR015943">
    <property type="entry name" value="WD40/YVTN_repeat-like_dom_sf"/>
</dbReference>
<dbReference type="EMBL" id="DS995904">
    <property type="protein sequence ID" value="EEA21125.1"/>
    <property type="molecule type" value="Genomic_DNA"/>
</dbReference>
<protein>
    <submittedName>
        <fullName evidence="2">Uncharacterized protein</fullName>
    </submittedName>
</protein>
<feature type="compositionally biased region" description="Polar residues" evidence="1">
    <location>
        <begin position="176"/>
        <end position="188"/>
    </location>
</feature>
<evidence type="ECO:0000313" key="3">
    <source>
        <dbReference type="Proteomes" id="UP000001294"/>
    </source>
</evidence>
<dbReference type="VEuPathDB" id="FungiDB:PMAA_049270"/>
<dbReference type="InterPro" id="IPR036322">
    <property type="entry name" value="WD40_repeat_dom_sf"/>
</dbReference>
<dbReference type="SUPFAM" id="SSF50978">
    <property type="entry name" value="WD40 repeat-like"/>
    <property type="match status" value="1"/>
</dbReference>